<dbReference type="EMBL" id="JABBWM010000026">
    <property type="protein sequence ID" value="KAG2108677.1"/>
    <property type="molecule type" value="Genomic_DNA"/>
</dbReference>
<dbReference type="RefSeq" id="XP_041293047.1">
    <property type="nucleotide sequence ID" value="XM_041431329.1"/>
</dbReference>
<sequence>LRDHGHDSDDEIYHITTISLSTLHHTQQCQCLTRDAVKNVLKGHGHPCKLIYMDCQYLIQLAYHKLTLFLDKYNHHLAKYHHLPALLATIQCTLTCAGLNVKHIQKLTSERNSLKHAAFICHISQYPAHYLITFNEVSKHNRTYAHMWG</sequence>
<reference evidence="1" key="1">
    <citation type="journal article" date="2020" name="New Phytol.">
        <title>Comparative genomics reveals dynamic genome evolution in host specialist ectomycorrhizal fungi.</title>
        <authorList>
            <person name="Lofgren L.A."/>
            <person name="Nguyen N.H."/>
            <person name="Vilgalys R."/>
            <person name="Ruytinx J."/>
            <person name="Liao H.L."/>
            <person name="Branco S."/>
            <person name="Kuo A."/>
            <person name="LaButti K."/>
            <person name="Lipzen A."/>
            <person name="Andreopoulos W."/>
            <person name="Pangilinan J."/>
            <person name="Riley R."/>
            <person name="Hundley H."/>
            <person name="Na H."/>
            <person name="Barry K."/>
            <person name="Grigoriev I.V."/>
            <person name="Stajich J.E."/>
            <person name="Kennedy P.G."/>
        </authorList>
    </citation>
    <scope>NUCLEOTIDE SEQUENCE</scope>
    <source>
        <strain evidence="1">FC423</strain>
    </source>
</reference>
<evidence type="ECO:0000313" key="1">
    <source>
        <dbReference type="EMBL" id="KAG2108677.1"/>
    </source>
</evidence>
<name>A0A9P7F8F9_9AGAM</name>
<dbReference type="OrthoDB" id="2994945at2759"/>
<proteinExistence type="predicted"/>
<dbReference type="GeneID" id="64693588"/>
<feature type="non-terminal residue" evidence="1">
    <location>
        <position position="1"/>
    </location>
</feature>
<accession>A0A9P7F8F9</accession>
<dbReference type="Proteomes" id="UP000823399">
    <property type="component" value="Unassembled WGS sequence"/>
</dbReference>
<dbReference type="AlphaFoldDB" id="A0A9P7F8F9"/>
<organism evidence="1 2">
    <name type="scientific">Suillus discolor</name>
    <dbReference type="NCBI Taxonomy" id="1912936"/>
    <lineage>
        <taxon>Eukaryota</taxon>
        <taxon>Fungi</taxon>
        <taxon>Dikarya</taxon>
        <taxon>Basidiomycota</taxon>
        <taxon>Agaricomycotina</taxon>
        <taxon>Agaricomycetes</taxon>
        <taxon>Agaricomycetidae</taxon>
        <taxon>Boletales</taxon>
        <taxon>Suillineae</taxon>
        <taxon>Suillaceae</taxon>
        <taxon>Suillus</taxon>
    </lineage>
</organism>
<comment type="caution">
    <text evidence="1">The sequence shown here is derived from an EMBL/GenBank/DDBJ whole genome shotgun (WGS) entry which is preliminary data.</text>
</comment>
<evidence type="ECO:0000313" key="2">
    <source>
        <dbReference type="Proteomes" id="UP000823399"/>
    </source>
</evidence>
<gene>
    <name evidence="1" type="ORF">F5147DRAFT_576545</name>
</gene>
<keyword evidence="2" id="KW-1185">Reference proteome</keyword>
<protein>
    <submittedName>
        <fullName evidence="1">Uncharacterized protein</fullName>
    </submittedName>
</protein>